<evidence type="ECO:0000313" key="1">
    <source>
        <dbReference type="EMBL" id="CAF4811255.1"/>
    </source>
</evidence>
<dbReference type="Proteomes" id="UP000663880">
    <property type="component" value="Unassembled WGS sequence"/>
</dbReference>
<dbReference type="EMBL" id="CAJOBZ010000007">
    <property type="protein sequence ID" value="CAF4811255.1"/>
    <property type="molecule type" value="Genomic_DNA"/>
</dbReference>
<accession>A0A821PRT1</accession>
<protein>
    <submittedName>
        <fullName evidence="1">Uncharacterized protein</fullName>
    </submittedName>
</protein>
<proteinExistence type="predicted"/>
<evidence type="ECO:0000313" key="2">
    <source>
        <dbReference type="Proteomes" id="UP000663880"/>
    </source>
</evidence>
<keyword evidence="2" id="KW-1185">Reference proteome</keyword>
<sequence length="99" mass="10807">MTGAIFVEVFIECSQSNRQITRSIVVVQVRPPHESAVGKRCTPPTDRGKATVYEKHLFHPVDTGFLSGGGRGADQAILAIEACGRRHPHTSPAHSHMYT</sequence>
<reference evidence="1" key="1">
    <citation type="submission" date="2021-02" db="EMBL/GenBank/DDBJ databases">
        <authorList>
            <person name="Steward A R."/>
        </authorList>
    </citation>
    <scope>NUCLEOTIDE SEQUENCE</scope>
</reference>
<dbReference type="AlphaFoldDB" id="A0A821PRT1"/>
<organism evidence="1 2">
    <name type="scientific">Pieris macdunnoughi</name>
    <dbReference type="NCBI Taxonomy" id="345717"/>
    <lineage>
        <taxon>Eukaryota</taxon>
        <taxon>Metazoa</taxon>
        <taxon>Ecdysozoa</taxon>
        <taxon>Arthropoda</taxon>
        <taxon>Hexapoda</taxon>
        <taxon>Insecta</taxon>
        <taxon>Pterygota</taxon>
        <taxon>Neoptera</taxon>
        <taxon>Endopterygota</taxon>
        <taxon>Lepidoptera</taxon>
        <taxon>Glossata</taxon>
        <taxon>Ditrysia</taxon>
        <taxon>Papilionoidea</taxon>
        <taxon>Pieridae</taxon>
        <taxon>Pierinae</taxon>
        <taxon>Pieris</taxon>
    </lineage>
</organism>
<gene>
    <name evidence="1" type="ORF">PMACD_LOCUS4058</name>
</gene>
<comment type="caution">
    <text evidence="1">The sequence shown here is derived from an EMBL/GenBank/DDBJ whole genome shotgun (WGS) entry which is preliminary data.</text>
</comment>
<name>A0A821PRT1_9NEOP</name>